<comment type="caution">
    <text evidence="1">The sequence shown here is derived from an EMBL/GenBank/DDBJ whole genome shotgun (WGS) entry which is preliminary data.</text>
</comment>
<proteinExistence type="predicted"/>
<dbReference type="EMBL" id="JAGIZQ010000006">
    <property type="protein sequence ID" value="KAH6623923.1"/>
    <property type="molecule type" value="Genomic_DNA"/>
</dbReference>
<name>A0ACB7P240_9PEZI</name>
<gene>
    <name evidence="1" type="ORF">F5144DRAFT_496133</name>
</gene>
<keyword evidence="2" id="KW-1185">Reference proteome</keyword>
<protein>
    <submittedName>
        <fullName evidence="1">Pisatin demethylase</fullName>
    </submittedName>
</protein>
<evidence type="ECO:0000313" key="1">
    <source>
        <dbReference type="EMBL" id="KAH6623923.1"/>
    </source>
</evidence>
<reference evidence="1 2" key="1">
    <citation type="journal article" date="2021" name="Nat. Commun.">
        <title>Genetic determinants of endophytism in the Arabidopsis root mycobiome.</title>
        <authorList>
            <person name="Mesny F."/>
            <person name="Miyauchi S."/>
            <person name="Thiergart T."/>
            <person name="Pickel B."/>
            <person name="Atanasova L."/>
            <person name="Karlsson M."/>
            <person name="Huettel B."/>
            <person name="Barry K.W."/>
            <person name="Haridas S."/>
            <person name="Chen C."/>
            <person name="Bauer D."/>
            <person name="Andreopoulos W."/>
            <person name="Pangilinan J."/>
            <person name="LaButti K."/>
            <person name="Riley R."/>
            <person name="Lipzen A."/>
            <person name="Clum A."/>
            <person name="Drula E."/>
            <person name="Henrissat B."/>
            <person name="Kohler A."/>
            <person name="Grigoriev I.V."/>
            <person name="Martin F.M."/>
            <person name="Hacquard S."/>
        </authorList>
    </citation>
    <scope>NUCLEOTIDE SEQUENCE [LARGE SCALE GENOMIC DNA]</scope>
    <source>
        <strain evidence="1 2">MPI-SDFR-AT-0079</strain>
    </source>
</reference>
<evidence type="ECO:0000313" key="2">
    <source>
        <dbReference type="Proteomes" id="UP000724584"/>
    </source>
</evidence>
<accession>A0ACB7P240</accession>
<organism evidence="1 2">
    <name type="scientific">Chaetomium tenue</name>
    <dbReference type="NCBI Taxonomy" id="1854479"/>
    <lineage>
        <taxon>Eukaryota</taxon>
        <taxon>Fungi</taxon>
        <taxon>Dikarya</taxon>
        <taxon>Ascomycota</taxon>
        <taxon>Pezizomycotina</taxon>
        <taxon>Sordariomycetes</taxon>
        <taxon>Sordariomycetidae</taxon>
        <taxon>Sordariales</taxon>
        <taxon>Chaetomiaceae</taxon>
        <taxon>Chaetomium</taxon>
    </lineage>
</organism>
<sequence>MFSEQHRLGLVLFLSSLFAVTFLARRLLRWQRLRHIPGPPLAGFSRWFWLVPMARSGELPERMRQVESKYGRLARVGPNMLLTSDWKLWRRIMAVRSPYVRSKRFKGFRLDPAKDHVVSITDEVEHTRLRTIMIHGYSGKEVEGVEEKVDSDVLSLIDLLESRYISHNKAFDFGRKAQYFTTDVVAHVTFGKPIGFLANDSDMYSYIGIIEKQLPTMAMLLNFPEFTKIVSLPFLNRLFPKVGDKAGIGRLMGLAHEAATERFGITKQPQRDMLASFINRGLTQDEVESEIMLQIFAGSDTTATAIRTAMLMISTNPRVLRALQAEIDATTTTTTTVIPDSTARTLPYLTSLIRETLRWLPPGMDLAAKVVPPGGDVWEGVALPAGTEIGWNALGLMRVHEVWGEDAGQFRPERWLEVEAGSERLREMEGLVELVFAGGSRYQCLGRAVAMVEMRKVLFELFRRYEFQVMNPGNPWFSRCWNVFEQHEFWVKAYPREGVSVA</sequence>
<dbReference type="Proteomes" id="UP000724584">
    <property type="component" value="Unassembled WGS sequence"/>
</dbReference>